<name>A0AAW7MJE6_9BURK</name>
<organism evidence="1 4">
    <name type="scientific">Pandoraea cepalis</name>
    <dbReference type="NCBI Taxonomy" id="2508294"/>
    <lineage>
        <taxon>Bacteria</taxon>
        <taxon>Pseudomonadati</taxon>
        <taxon>Pseudomonadota</taxon>
        <taxon>Betaproteobacteria</taxon>
        <taxon>Burkholderiales</taxon>
        <taxon>Burkholderiaceae</taxon>
        <taxon>Pandoraea</taxon>
    </lineage>
</organism>
<comment type="caution">
    <text evidence="1">The sequence shown here is derived from an EMBL/GenBank/DDBJ whole genome shotgun (WGS) entry which is preliminary data.</text>
</comment>
<proteinExistence type="predicted"/>
<reference evidence="1" key="1">
    <citation type="submission" date="2018-04" db="EMBL/GenBank/DDBJ databases">
        <authorList>
            <person name="Jy Z."/>
        </authorList>
    </citation>
    <scope>NUCLEOTIDE SEQUENCE</scope>
    <source>
        <strain evidence="2">AS13</strain>
        <strain evidence="1">LA18</strain>
    </source>
</reference>
<gene>
    <name evidence="1" type="ORF">DBA34_06435</name>
    <name evidence="2" type="ORF">DBB29_03865</name>
</gene>
<evidence type="ECO:0000313" key="3">
    <source>
        <dbReference type="Proteomes" id="UP001172788"/>
    </source>
</evidence>
<evidence type="ECO:0000313" key="2">
    <source>
        <dbReference type="EMBL" id="MDN4577256.1"/>
    </source>
</evidence>
<dbReference type="Proteomes" id="UP001172788">
    <property type="component" value="Unassembled WGS sequence"/>
</dbReference>
<evidence type="ECO:0000313" key="4">
    <source>
        <dbReference type="Proteomes" id="UP001172791"/>
    </source>
</evidence>
<keyword evidence="3" id="KW-1185">Reference proteome</keyword>
<dbReference type="RefSeq" id="WP_301233925.1">
    <property type="nucleotide sequence ID" value="NZ_QAIC01000032.1"/>
</dbReference>
<dbReference type="Proteomes" id="UP001172791">
    <property type="component" value="Unassembled WGS sequence"/>
</dbReference>
<sequence length="68" mass="7396">MTTKSAAQKRYAPRGVMTEKPLYIRLMEGERADVTNAANAESCSTSSMARKLILLGLDAYKGPDSSRS</sequence>
<accession>A0AAW7MJE6</accession>
<evidence type="ECO:0000313" key="1">
    <source>
        <dbReference type="EMBL" id="MDN4572893.1"/>
    </source>
</evidence>
<dbReference type="EMBL" id="QAIC01000032">
    <property type="protein sequence ID" value="MDN4572893.1"/>
    <property type="molecule type" value="Genomic_DNA"/>
</dbReference>
<dbReference type="AlphaFoldDB" id="A0AAW7MJE6"/>
<evidence type="ECO:0008006" key="5">
    <source>
        <dbReference type="Google" id="ProtNLM"/>
    </source>
</evidence>
<protein>
    <recommendedName>
        <fullName evidence="5">Integrase</fullName>
    </recommendedName>
</protein>
<dbReference type="EMBL" id="QAID01000030">
    <property type="protein sequence ID" value="MDN4577256.1"/>
    <property type="molecule type" value="Genomic_DNA"/>
</dbReference>